<sequence>MASSGQSTDVDHLESTSLRTYAASNPQSNLSRQRLSAYQEQPSSEDSSAYRVSYQSTDGNTIVAQHSERIETRLVGFQCQYTGNSS</sequence>
<dbReference type="EMBL" id="JARUPT010000812">
    <property type="protein sequence ID" value="KAK0368590.1"/>
    <property type="molecule type" value="Genomic_DNA"/>
</dbReference>
<protein>
    <submittedName>
        <fullName evidence="2">Uncharacterized protein</fullName>
    </submittedName>
</protein>
<accession>A0ABQ9P907</accession>
<evidence type="ECO:0000256" key="1">
    <source>
        <dbReference type="SAM" id="MobiDB-lite"/>
    </source>
</evidence>
<evidence type="ECO:0000313" key="3">
    <source>
        <dbReference type="Proteomes" id="UP001169217"/>
    </source>
</evidence>
<proteinExistence type="predicted"/>
<feature type="compositionally biased region" description="Polar residues" evidence="1">
    <location>
        <begin position="15"/>
        <end position="47"/>
    </location>
</feature>
<organism evidence="2 3">
    <name type="scientific">Colletotrichum limetticola</name>
    <dbReference type="NCBI Taxonomy" id="1209924"/>
    <lineage>
        <taxon>Eukaryota</taxon>
        <taxon>Fungi</taxon>
        <taxon>Dikarya</taxon>
        <taxon>Ascomycota</taxon>
        <taxon>Pezizomycotina</taxon>
        <taxon>Sordariomycetes</taxon>
        <taxon>Hypocreomycetidae</taxon>
        <taxon>Glomerellales</taxon>
        <taxon>Glomerellaceae</taxon>
        <taxon>Colletotrichum</taxon>
        <taxon>Colletotrichum acutatum species complex</taxon>
    </lineage>
</organism>
<comment type="caution">
    <text evidence="2">The sequence shown here is derived from an EMBL/GenBank/DDBJ whole genome shotgun (WGS) entry which is preliminary data.</text>
</comment>
<dbReference type="Proteomes" id="UP001169217">
    <property type="component" value="Unassembled WGS sequence"/>
</dbReference>
<keyword evidence="3" id="KW-1185">Reference proteome</keyword>
<gene>
    <name evidence="2" type="ORF">CLIM01_14049</name>
</gene>
<reference evidence="2" key="1">
    <citation type="submission" date="2023-04" db="EMBL/GenBank/DDBJ databases">
        <title>Colletotrichum limetticola genome sequence.</title>
        <authorList>
            <person name="Baroncelli R."/>
        </authorList>
    </citation>
    <scope>NUCLEOTIDE SEQUENCE</scope>
    <source>
        <strain evidence="2">KLA-Anderson</strain>
    </source>
</reference>
<evidence type="ECO:0000313" key="2">
    <source>
        <dbReference type="EMBL" id="KAK0368590.1"/>
    </source>
</evidence>
<name>A0ABQ9P907_9PEZI</name>
<feature type="region of interest" description="Disordered" evidence="1">
    <location>
        <begin position="1"/>
        <end position="53"/>
    </location>
</feature>